<protein>
    <recommendedName>
        <fullName evidence="4">DUF3971 domain-containing protein</fullName>
    </recommendedName>
</protein>
<evidence type="ECO:0008006" key="4">
    <source>
        <dbReference type="Google" id="ProtNLM"/>
    </source>
</evidence>
<evidence type="ECO:0000313" key="2">
    <source>
        <dbReference type="EMBL" id="NWK56094.1"/>
    </source>
</evidence>
<organism evidence="2 3">
    <name type="scientific">Oceaniferula marina</name>
    <dbReference type="NCBI Taxonomy" id="2748318"/>
    <lineage>
        <taxon>Bacteria</taxon>
        <taxon>Pseudomonadati</taxon>
        <taxon>Verrucomicrobiota</taxon>
        <taxon>Verrucomicrobiia</taxon>
        <taxon>Verrucomicrobiales</taxon>
        <taxon>Verrucomicrobiaceae</taxon>
        <taxon>Oceaniferula</taxon>
    </lineage>
</organism>
<comment type="caution">
    <text evidence="2">The sequence shown here is derived from an EMBL/GenBank/DDBJ whole genome shotgun (WGS) entry which is preliminary data.</text>
</comment>
<feature type="transmembrane region" description="Helical" evidence="1">
    <location>
        <begin position="43"/>
        <end position="62"/>
    </location>
</feature>
<dbReference type="RefSeq" id="WP_178932760.1">
    <property type="nucleotide sequence ID" value="NZ_JACBAZ010000004.1"/>
</dbReference>
<accession>A0A851GPM3</accession>
<name>A0A851GPM3_9BACT</name>
<keyword evidence="1" id="KW-0472">Membrane</keyword>
<evidence type="ECO:0000313" key="3">
    <source>
        <dbReference type="Proteomes" id="UP000557872"/>
    </source>
</evidence>
<proteinExistence type="predicted"/>
<keyword evidence="1" id="KW-0812">Transmembrane</keyword>
<keyword evidence="3" id="KW-1185">Reference proteome</keyword>
<keyword evidence="1" id="KW-1133">Transmembrane helix</keyword>
<evidence type="ECO:0000256" key="1">
    <source>
        <dbReference type="SAM" id="Phobius"/>
    </source>
</evidence>
<dbReference type="Proteomes" id="UP000557872">
    <property type="component" value="Unassembled WGS sequence"/>
</dbReference>
<reference evidence="2 3" key="1">
    <citation type="submission" date="2020-07" db="EMBL/GenBank/DDBJ databases">
        <title>Roseicoccus Jingziensis gen. nov., sp. nov., isolated from coastal seawater.</title>
        <authorList>
            <person name="Feng X."/>
        </authorList>
    </citation>
    <scope>NUCLEOTIDE SEQUENCE [LARGE SCALE GENOMIC DNA]</scope>
    <source>
        <strain evidence="2 3">N1E253</strain>
    </source>
</reference>
<sequence length="535" mass="59154">MAIDDKRAAFNEQMNEWVSRQGLWFQLRHAADGQTAMSRLARLGLRLIIVLLVASLVFWIYLIRRIGNADFQEGVRAGIETRLHGKDCKIGSIRKDRDIASISMVSIEGTDDSFYHSLRARLVRMNMKLTDGLIGKWNGGGLFVERLDIDLKGGGANDEEAAKAYAALFDGYGQFQFDWLEVNKTNLSWGYSANNKGHIRESRMTAARDEDSWTLEFRGGTFSQNWLSQLTIEKLVVRCDASGVHLKEGVLTSGKGKLRFKLDMGEGGQPEAEGSLVLESMPVKSLLPASYAEWMEGNVSGKGTIGGSTNSQEGIVLNLALSLDDGDVLVLRDNSLPILSALSVVDVYNSYRKISFTEGGCRIRTGGNQLKVSELDFQAGELLHLAGGFLLRMPSYEEVAKVLSIEDVAVVQDVIEKNWRAEDEVLESRDSGVSLNEAAKGVGDVKSTSKNGEKSETLSVQDTAILAENRVRRFDGLVKLGLNEDAFDKSPGLKAAYPFDQESQRIWIDVPLTGRLQTLTLDQAQQMYVLGRNRR</sequence>
<dbReference type="EMBL" id="JACBAZ010000004">
    <property type="protein sequence ID" value="NWK56094.1"/>
    <property type="molecule type" value="Genomic_DNA"/>
</dbReference>
<gene>
    <name evidence="2" type="ORF">HW115_10775</name>
</gene>
<dbReference type="AlphaFoldDB" id="A0A851GPM3"/>